<name>A0ACC0A659_CATRO</name>
<keyword evidence="2" id="KW-1185">Reference proteome</keyword>
<protein>
    <submittedName>
        <fullName evidence="1">Uncharacterized protein</fullName>
    </submittedName>
</protein>
<dbReference type="Proteomes" id="UP001060085">
    <property type="component" value="Linkage Group LG06"/>
</dbReference>
<comment type="caution">
    <text evidence="1">The sequence shown here is derived from an EMBL/GenBank/DDBJ whole genome shotgun (WGS) entry which is preliminary data.</text>
</comment>
<gene>
    <name evidence="1" type="ORF">M9H77_24882</name>
</gene>
<dbReference type="EMBL" id="CM044706">
    <property type="protein sequence ID" value="KAI5656089.1"/>
    <property type="molecule type" value="Genomic_DNA"/>
</dbReference>
<reference evidence="2" key="1">
    <citation type="journal article" date="2023" name="Nat. Plants">
        <title>Single-cell RNA sequencing provides a high-resolution roadmap for understanding the multicellular compartmentation of specialized metabolism.</title>
        <authorList>
            <person name="Sun S."/>
            <person name="Shen X."/>
            <person name="Li Y."/>
            <person name="Li Y."/>
            <person name="Wang S."/>
            <person name="Li R."/>
            <person name="Zhang H."/>
            <person name="Shen G."/>
            <person name="Guo B."/>
            <person name="Wei J."/>
            <person name="Xu J."/>
            <person name="St-Pierre B."/>
            <person name="Chen S."/>
            <person name="Sun C."/>
        </authorList>
    </citation>
    <scope>NUCLEOTIDE SEQUENCE [LARGE SCALE GENOMIC DNA]</scope>
</reference>
<proteinExistence type="predicted"/>
<organism evidence="1 2">
    <name type="scientific">Catharanthus roseus</name>
    <name type="common">Madagascar periwinkle</name>
    <name type="synonym">Vinca rosea</name>
    <dbReference type="NCBI Taxonomy" id="4058"/>
    <lineage>
        <taxon>Eukaryota</taxon>
        <taxon>Viridiplantae</taxon>
        <taxon>Streptophyta</taxon>
        <taxon>Embryophyta</taxon>
        <taxon>Tracheophyta</taxon>
        <taxon>Spermatophyta</taxon>
        <taxon>Magnoliopsida</taxon>
        <taxon>eudicotyledons</taxon>
        <taxon>Gunneridae</taxon>
        <taxon>Pentapetalae</taxon>
        <taxon>asterids</taxon>
        <taxon>lamiids</taxon>
        <taxon>Gentianales</taxon>
        <taxon>Apocynaceae</taxon>
        <taxon>Rauvolfioideae</taxon>
        <taxon>Vinceae</taxon>
        <taxon>Catharanthinae</taxon>
        <taxon>Catharanthus</taxon>
    </lineage>
</organism>
<accession>A0ACC0A659</accession>
<evidence type="ECO:0000313" key="2">
    <source>
        <dbReference type="Proteomes" id="UP001060085"/>
    </source>
</evidence>
<sequence length="233" mass="26299">MTCLNDQVLHMIGGEGETSYAKNSGLQRKIISFEDSVIEEAVADIICNHSPESMGIADLGCSSGPNTLLLAHEVIDKVYNICRRIGKPLPELRVCLNDLHVNDFNNVFMSLPEFHGRLEEKKEKGVFNHCFVSAVPGSFYGRLFPRKSSTTTRYRSKCAVKQRKLYILELLAQALTSMVSKGQVMEEKIDSFNAPYYTPSVEEVKTTVEEEGSFAINYFNCFEIEWDVGYPKF</sequence>
<evidence type="ECO:0000313" key="1">
    <source>
        <dbReference type="EMBL" id="KAI5656089.1"/>
    </source>
</evidence>